<comment type="caution">
    <text evidence="8">The sequence shown here is derived from an EMBL/GenBank/DDBJ whole genome shotgun (WGS) entry which is preliminary data.</text>
</comment>
<proteinExistence type="inferred from homology"/>
<feature type="domain" description="EamA" evidence="7">
    <location>
        <begin position="162"/>
        <end position="297"/>
    </location>
</feature>
<keyword evidence="3 6" id="KW-0812">Transmembrane</keyword>
<dbReference type="OrthoDB" id="5186724at2"/>
<evidence type="ECO:0000256" key="1">
    <source>
        <dbReference type="ARBA" id="ARBA00004141"/>
    </source>
</evidence>
<dbReference type="PANTHER" id="PTHR32322">
    <property type="entry name" value="INNER MEMBRANE TRANSPORTER"/>
    <property type="match status" value="1"/>
</dbReference>
<feature type="transmembrane region" description="Helical" evidence="6">
    <location>
        <begin position="105"/>
        <end position="123"/>
    </location>
</feature>
<dbReference type="InterPro" id="IPR000620">
    <property type="entry name" value="EamA_dom"/>
</dbReference>
<accession>A0A6N6N268</accession>
<feature type="transmembrane region" description="Helical" evidence="6">
    <location>
        <begin position="281"/>
        <end position="297"/>
    </location>
</feature>
<protein>
    <submittedName>
        <fullName evidence="8">DMT family transporter</fullName>
    </submittedName>
</protein>
<dbReference type="InterPro" id="IPR050638">
    <property type="entry name" value="AA-Vitamin_Transporters"/>
</dbReference>
<evidence type="ECO:0000259" key="7">
    <source>
        <dbReference type="Pfam" id="PF00892"/>
    </source>
</evidence>
<dbReference type="SUPFAM" id="SSF103481">
    <property type="entry name" value="Multidrug resistance efflux transporter EmrE"/>
    <property type="match status" value="2"/>
</dbReference>
<feature type="transmembrane region" description="Helical" evidence="6">
    <location>
        <begin position="161"/>
        <end position="179"/>
    </location>
</feature>
<dbReference type="Gene3D" id="1.10.3730.20">
    <property type="match status" value="1"/>
</dbReference>
<dbReference type="RefSeq" id="WP_151150759.1">
    <property type="nucleotide sequence ID" value="NZ_WAIE01000003.1"/>
</dbReference>
<feature type="transmembrane region" description="Helical" evidence="6">
    <location>
        <begin position="191"/>
        <end position="213"/>
    </location>
</feature>
<name>A0A6N6N268_9BACT</name>
<dbReference type="Proteomes" id="UP000438699">
    <property type="component" value="Unassembled WGS sequence"/>
</dbReference>
<feature type="transmembrane region" description="Helical" evidence="6">
    <location>
        <begin position="132"/>
        <end position="149"/>
    </location>
</feature>
<organism evidence="8 9">
    <name type="scientific">Pseudodesulfovibrio senegalensis</name>
    <dbReference type="NCBI Taxonomy" id="1721087"/>
    <lineage>
        <taxon>Bacteria</taxon>
        <taxon>Pseudomonadati</taxon>
        <taxon>Thermodesulfobacteriota</taxon>
        <taxon>Desulfovibrionia</taxon>
        <taxon>Desulfovibrionales</taxon>
        <taxon>Desulfovibrionaceae</taxon>
    </lineage>
</organism>
<dbReference type="PANTHER" id="PTHR32322:SF2">
    <property type="entry name" value="EAMA DOMAIN-CONTAINING PROTEIN"/>
    <property type="match status" value="1"/>
</dbReference>
<evidence type="ECO:0000256" key="5">
    <source>
        <dbReference type="ARBA" id="ARBA00023136"/>
    </source>
</evidence>
<feature type="domain" description="EamA" evidence="7">
    <location>
        <begin position="13"/>
        <end position="146"/>
    </location>
</feature>
<evidence type="ECO:0000256" key="4">
    <source>
        <dbReference type="ARBA" id="ARBA00022989"/>
    </source>
</evidence>
<sequence>MSQRHDNPASAMIYLLLVLTVALWGGTWIAGRMIANHIGPMSSSFLRFSISALCLVFMVMRSEHGLPRLSLRQAMHAAFLGATGIFLYSYFFFTGLQTVPASRAALIVACIPVCIAVCSALIYREPFGPKRLLGTLLSLCGVAVVLSHGDPMALLKDGVHGGDLLILGCVASWTAYSLGGRAAMRHFKPTVAVMWACVFGSAFLFFPALHYGLIADMAKASMQDWLCILFLSVLATVLGYAWYYKAINVIGPARSGIFINLVPVFAIIFACLMLGETPDISLLTGGCVVIAGVYVTNRG</sequence>
<evidence type="ECO:0000313" key="9">
    <source>
        <dbReference type="Proteomes" id="UP000438699"/>
    </source>
</evidence>
<dbReference type="GO" id="GO:0016020">
    <property type="term" value="C:membrane"/>
    <property type="evidence" value="ECO:0007669"/>
    <property type="project" value="UniProtKB-SubCell"/>
</dbReference>
<feature type="transmembrane region" description="Helical" evidence="6">
    <location>
        <begin position="74"/>
        <end position="93"/>
    </location>
</feature>
<gene>
    <name evidence="8" type="ORF">F8A88_08695</name>
</gene>
<evidence type="ECO:0000256" key="6">
    <source>
        <dbReference type="SAM" id="Phobius"/>
    </source>
</evidence>
<keyword evidence="5 6" id="KW-0472">Membrane</keyword>
<evidence type="ECO:0000256" key="2">
    <source>
        <dbReference type="ARBA" id="ARBA00007362"/>
    </source>
</evidence>
<comment type="subcellular location">
    <subcellularLocation>
        <location evidence="1">Membrane</location>
        <topology evidence="1">Multi-pass membrane protein</topology>
    </subcellularLocation>
</comment>
<feature type="transmembrane region" description="Helical" evidence="6">
    <location>
        <begin position="43"/>
        <end position="62"/>
    </location>
</feature>
<comment type="similarity">
    <text evidence="2">Belongs to the EamA transporter family.</text>
</comment>
<dbReference type="EMBL" id="WAIE01000003">
    <property type="protein sequence ID" value="KAB1441667.1"/>
    <property type="molecule type" value="Genomic_DNA"/>
</dbReference>
<dbReference type="Pfam" id="PF00892">
    <property type="entry name" value="EamA"/>
    <property type="match status" value="2"/>
</dbReference>
<keyword evidence="4 6" id="KW-1133">Transmembrane helix</keyword>
<feature type="transmembrane region" description="Helical" evidence="6">
    <location>
        <begin position="256"/>
        <end position="275"/>
    </location>
</feature>
<feature type="transmembrane region" description="Helical" evidence="6">
    <location>
        <begin position="12"/>
        <end position="31"/>
    </location>
</feature>
<reference evidence="8 9" key="1">
    <citation type="journal article" date="2017" name="Int. J. Syst. Evol. Microbiol.">
        <title>Desulfovibrio senegalensis sp. nov., a mesophilic sulfate reducer isolated from marine sediment.</title>
        <authorList>
            <person name="Thioye A."/>
            <person name="Gam Z.B.A."/>
            <person name="Mbengue M."/>
            <person name="Cayol J.L."/>
            <person name="Joseph-Bartoli M."/>
            <person name="Toure-Kane C."/>
            <person name="Labat M."/>
        </authorList>
    </citation>
    <scope>NUCLEOTIDE SEQUENCE [LARGE SCALE GENOMIC DNA]</scope>
    <source>
        <strain evidence="8 9">DSM 101509</strain>
    </source>
</reference>
<keyword evidence="9" id="KW-1185">Reference proteome</keyword>
<feature type="transmembrane region" description="Helical" evidence="6">
    <location>
        <begin position="225"/>
        <end position="244"/>
    </location>
</feature>
<evidence type="ECO:0000313" key="8">
    <source>
        <dbReference type="EMBL" id="KAB1441667.1"/>
    </source>
</evidence>
<evidence type="ECO:0000256" key="3">
    <source>
        <dbReference type="ARBA" id="ARBA00022692"/>
    </source>
</evidence>
<dbReference type="AlphaFoldDB" id="A0A6N6N268"/>
<dbReference type="InterPro" id="IPR037185">
    <property type="entry name" value="EmrE-like"/>
</dbReference>